<dbReference type="NCBIfam" id="NF002964">
    <property type="entry name" value="PRK03635.1"/>
    <property type="match status" value="1"/>
</dbReference>
<protein>
    <submittedName>
        <fullName evidence="7">LysR family transcriptional regulator ArgP</fullName>
    </submittedName>
</protein>
<evidence type="ECO:0000256" key="3">
    <source>
        <dbReference type="ARBA" id="ARBA00023125"/>
    </source>
</evidence>
<keyword evidence="5" id="KW-0804">Transcription</keyword>
<organism evidence="7 8">
    <name type="scientific">Nocardioides pocheonensis</name>
    <dbReference type="NCBI Taxonomy" id="661485"/>
    <lineage>
        <taxon>Bacteria</taxon>
        <taxon>Bacillati</taxon>
        <taxon>Actinomycetota</taxon>
        <taxon>Actinomycetes</taxon>
        <taxon>Propionibacteriales</taxon>
        <taxon>Nocardioidaceae</taxon>
        <taxon>Nocardioides</taxon>
    </lineage>
</organism>
<dbReference type="InterPro" id="IPR005119">
    <property type="entry name" value="LysR_subst-bd"/>
</dbReference>
<dbReference type="Pfam" id="PF00126">
    <property type="entry name" value="HTH_1"/>
    <property type="match status" value="1"/>
</dbReference>
<dbReference type="SUPFAM" id="SSF53850">
    <property type="entry name" value="Periplasmic binding protein-like II"/>
    <property type="match status" value="1"/>
</dbReference>
<evidence type="ECO:0000313" key="7">
    <source>
        <dbReference type="EMBL" id="RNM17509.1"/>
    </source>
</evidence>
<dbReference type="PANTHER" id="PTHR30579:SF2">
    <property type="entry name" value="HTH-TYPE TRANSCRIPTIONAL REGULATOR ARGP"/>
    <property type="match status" value="1"/>
</dbReference>
<keyword evidence="4" id="KW-0010">Activator</keyword>
<reference evidence="7 8" key="1">
    <citation type="submission" date="2018-11" db="EMBL/GenBank/DDBJ databases">
        <authorList>
            <person name="Li F."/>
        </authorList>
    </citation>
    <scope>NUCLEOTIDE SEQUENCE [LARGE SCALE GENOMIC DNA]</scope>
    <source>
        <strain evidence="7 8">Gsoil 818</strain>
    </source>
</reference>
<comment type="caution">
    <text evidence="7">The sequence shown here is derived from an EMBL/GenBank/DDBJ whole genome shotgun (WGS) entry which is preliminary data.</text>
</comment>
<gene>
    <name evidence="7" type="ORF">EFL26_01625</name>
</gene>
<dbReference type="EMBL" id="RJSF01000003">
    <property type="protein sequence ID" value="RNM17509.1"/>
    <property type="molecule type" value="Genomic_DNA"/>
</dbReference>
<dbReference type="InterPro" id="IPR036390">
    <property type="entry name" value="WH_DNA-bd_sf"/>
</dbReference>
<evidence type="ECO:0000256" key="5">
    <source>
        <dbReference type="ARBA" id="ARBA00023163"/>
    </source>
</evidence>
<evidence type="ECO:0000313" key="8">
    <source>
        <dbReference type="Proteomes" id="UP000279994"/>
    </source>
</evidence>
<dbReference type="InterPro" id="IPR050176">
    <property type="entry name" value="LTTR"/>
</dbReference>
<dbReference type="OrthoDB" id="3252676at2"/>
<accession>A0A3N0GYM8</accession>
<evidence type="ECO:0000256" key="1">
    <source>
        <dbReference type="ARBA" id="ARBA00009437"/>
    </source>
</evidence>
<name>A0A3N0GYM8_9ACTN</name>
<feature type="domain" description="HTH lysR-type" evidence="6">
    <location>
        <begin position="4"/>
        <end position="60"/>
    </location>
</feature>
<dbReference type="PANTHER" id="PTHR30579">
    <property type="entry name" value="TRANSCRIPTIONAL REGULATOR"/>
    <property type="match status" value="1"/>
</dbReference>
<dbReference type="Proteomes" id="UP000279994">
    <property type="component" value="Unassembled WGS sequence"/>
</dbReference>
<dbReference type="GO" id="GO:0003677">
    <property type="term" value="F:DNA binding"/>
    <property type="evidence" value="ECO:0007669"/>
    <property type="project" value="UniProtKB-KW"/>
</dbReference>
<keyword evidence="2" id="KW-0805">Transcription regulation</keyword>
<dbReference type="PROSITE" id="PS50931">
    <property type="entry name" value="HTH_LYSR"/>
    <property type="match status" value="1"/>
</dbReference>
<dbReference type="Gene3D" id="1.10.10.10">
    <property type="entry name" value="Winged helix-like DNA-binding domain superfamily/Winged helix DNA-binding domain"/>
    <property type="match status" value="1"/>
</dbReference>
<keyword evidence="3" id="KW-0238">DNA-binding</keyword>
<dbReference type="SUPFAM" id="SSF46785">
    <property type="entry name" value="Winged helix' DNA-binding domain"/>
    <property type="match status" value="1"/>
</dbReference>
<proteinExistence type="inferred from homology"/>
<dbReference type="NCBIfam" id="NF009888">
    <property type="entry name" value="PRK13348.1"/>
    <property type="match status" value="1"/>
</dbReference>
<dbReference type="GO" id="GO:0003700">
    <property type="term" value="F:DNA-binding transcription factor activity"/>
    <property type="evidence" value="ECO:0007669"/>
    <property type="project" value="InterPro"/>
</dbReference>
<dbReference type="RefSeq" id="WP_123221127.1">
    <property type="nucleotide sequence ID" value="NZ_RJSF01000003.1"/>
</dbReference>
<dbReference type="InterPro" id="IPR017685">
    <property type="entry name" value="ArgP"/>
</dbReference>
<dbReference type="InterPro" id="IPR000847">
    <property type="entry name" value="LysR_HTH_N"/>
</dbReference>
<dbReference type="AlphaFoldDB" id="A0A3N0GYM8"/>
<dbReference type="Gene3D" id="3.40.190.290">
    <property type="match status" value="1"/>
</dbReference>
<dbReference type="InterPro" id="IPR036388">
    <property type="entry name" value="WH-like_DNA-bd_sf"/>
</dbReference>
<dbReference type="Pfam" id="PF03466">
    <property type="entry name" value="LysR_substrate"/>
    <property type="match status" value="1"/>
</dbReference>
<comment type="similarity">
    <text evidence="1">Belongs to the LysR transcriptional regulatory family.</text>
</comment>
<evidence type="ECO:0000256" key="2">
    <source>
        <dbReference type="ARBA" id="ARBA00023015"/>
    </source>
</evidence>
<keyword evidence="8" id="KW-1185">Reference proteome</keyword>
<evidence type="ECO:0000256" key="4">
    <source>
        <dbReference type="ARBA" id="ARBA00023159"/>
    </source>
</evidence>
<sequence length="292" mass="31588">MTSVDLAQLAALASVLDEGSFEAAAASLNLTPSAVSQRIKALERSAGQVLVRRARPAAATEAGETYLRLARQITALVDDVRREIGERAVRPVVPLAVNADSLATWVLPALATVSEAVVFDLRREDQAHTAELLRSGAVIAAITSEAEPVQGCRSTRLGTMRYRPVAARSFAGRWFADGVNADSLSEAPVVVFDRRDHLQDDYLRKVTRRRIAPPRHYVPSSSDYAEAIRLGLGWGMLPRQQYAAGEAAGDLVVFDTARQVGVTLYWQQWSLRTPALDAVAEAIRSAADAALD</sequence>
<evidence type="ECO:0000259" key="6">
    <source>
        <dbReference type="PROSITE" id="PS50931"/>
    </source>
</evidence>
<dbReference type="NCBIfam" id="TIGR03298">
    <property type="entry name" value="argP"/>
    <property type="match status" value="1"/>
</dbReference>